<dbReference type="AlphaFoldDB" id="A0A0D3BVR0"/>
<accession>A0A0D3BVR0</accession>
<sequence>MAIRQREMKAPADWWSTYGSSALNLRDFAVKVLSLTCSDSGCERNWGVFELRRNRLAQHRFNDMVFVKYNRALKRRMKRSDSSDPILLEEIDESNEWLMGRMEGNSDSDDLDDNVFENENLTWSAVSEATGAEEPNYTTRGSKSSAAADKGKGVASSSTQPRQKRYGPGPSNRSLVDLDDDEVEHDLEATGFGQGEELEFQDDSETEF</sequence>
<name>A0A0D3BVR0_BRAOL</name>
<dbReference type="HOGENOM" id="CLU_132862_0_0_1"/>
<dbReference type="OMA" id="IDDSNEC"/>
<feature type="compositionally biased region" description="Acidic residues" evidence="1">
    <location>
        <begin position="196"/>
        <end position="208"/>
    </location>
</feature>
<dbReference type="SUPFAM" id="SSF53098">
    <property type="entry name" value="Ribonuclease H-like"/>
    <property type="match status" value="1"/>
</dbReference>
<dbReference type="Pfam" id="PF05699">
    <property type="entry name" value="Dimer_Tnp_hAT"/>
    <property type="match status" value="1"/>
</dbReference>
<protein>
    <recommendedName>
        <fullName evidence="2">HAT C-terminal dimerisation domain-containing protein</fullName>
    </recommendedName>
</protein>
<dbReference type="Gramene" id="Bo4g092890.1">
    <property type="protein sequence ID" value="Bo4g092890.1"/>
    <property type="gene ID" value="Bo4g092890"/>
</dbReference>
<evidence type="ECO:0000259" key="2">
    <source>
        <dbReference type="Pfam" id="PF05699"/>
    </source>
</evidence>
<feature type="region of interest" description="Disordered" evidence="1">
    <location>
        <begin position="125"/>
        <end position="184"/>
    </location>
</feature>
<organism evidence="3 4">
    <name type="scientific">Brassica oleracea var. oleracea</name>
    <dbReference type="NCBI Taxonomy" id="109376"/>
    <lineage>
        <taxon>Eukaryota</taxon>
        <taxon>Viridiplantae</taxon>
        <taxon>Streptophyta</taxon>
        <taxon>Embryophyta</taxon>
        <taxon>Tracheophyta</taxon>
        <taxon>Spermatophyta</taxon>
        <taxon>Magnoliopsida</taxon>
        <taxon>eudicotyledons</taxon>
        <taxon>Gunneridae</taxon>
        <taxon>Pentapetalae</taxon>
        <taxon>rosids</taxon>
        <taxon>malvids</taxon>
        <taxon>Brassicales</taxon>
        <taxon>Brassicaceae</taxon>
        <taxon>Brassiceae</taxon>
        <taxon>Brassica</taxon>
    </lineage>
</organism>
<dbReference type="Proteomes" id="UP000032141">
    <property type="component" value="Chromosome C4"/>
</dbReference>
<feature type="region of interest" description="Disordered" evidence="1">
    <location>
        <begin position="189"/>
        <end position="208"/>
    </location>
</feature>
<dbReference type="InterPro" id="IPR012337">
    <property type="entry name" value="RNaseH-like_sf"/>
</dbReference>
<reference evidence="3 4" key="1">
    <citation type="journal article" date="2014" name="Genome Biol.">
        <title>Transcriptome and methylome profiling reveals relics of genome dominance in the mesopolyploid Brassica oleracea.</title>
        <authorList>
            <person name="Parkin I.A."/>
            <person name="Koh C."/>
            <person name="Tang H."/>
            <person name="Robinson S.J."/>
            <person name="Kagale S."/>
            <person name="Clarke W.E."/>
            <person name="Town C.D."/>
            <person name="Nixon J."/>
            <person name="Krishnakumar V."/>
            <person name="Bidwell S.L."/>
            <person name="Denoeud F."/>
            <person name="Belcram H."/>
            <person name="Links M.G."/>
            <person name="Just J."/>
            <person name="Clarke C."/>
            <person name="Bender T."/>
            <person name="Huebert T."/>
            <person name="Mason A.S."/>
            <person name="Pires J.C."/>
            <person name="Barker G."/>
            <person name="Moore J."/>
            <person name="Walley P.G."/>
            <person name="Manoli S."/>
            <person name="Batley J."/>
            <person name="Edwards D."/>
            <person name="Nelson M.N."/>
            <person name="Wang X."/>
            <person name="Paterson A.H."/>
            <person name="King G."/>
            <person name="Bancroft I."/>
            <person name="Chalhoub B."/>
            <person name="Sharpe A.G."/>
        </authorList>
    </citation>
    <scope>NUCLEOTIDE SEQUENCE</scope>
    <source>
        <strain evidence="3 4">cv. TO1000</strain>
    </source>
</reference>
<keyword evidence="4" id="KW-1185">Reference proteome</keyword>
<dbReference type="STRING" id="109376.A0A0D3BVR0"/>
<dbReference type="GO" id="GO:0046983">
    <property type="term" value="F:protein dimerization activity"/>
    <property type="evidence" value="ECO:0007669"/>
    <property type="project" value="InterPro"/>
</dbReference>
<dbReference type="EnsemblPlants" id="Bo4g092890.1">
    <property type="protein sequence ID" value="Bo4g092890.1"/>
    <property type="gene ID" value="Bo4g092890"/>
</dbReference>
<feature type="domain" description="HAT C-terminal dimerisation" evidence="2">
    <location>
        <begin position="11"/>
        <end position="70"/>
    </location>
</feature>
<evidence type="ECO:0000313" key="4">
    <source>
        <dbReference type="Proteomes" id="UP000032141"/>
    </source>
</evidence>
<dbReference type="InterPro" id="IPR008906">
    <property type="entry name" value="HATC_C_dom"/>
</dbReference>
<evidence type="ECO:0000313" key="3">
    <source>
        <dbReference type="EnsemblPlants" id="Bo4g092890.1"/>
    </source>
</evidence>
<dbReference type="eggNOG" id="ENOG502QUNQ">
    <property type="taxonomic scope" value="Eukaryota"/>
</dbReference>
<proteinExistence type="predicted"/>
<evidence type="ECO:0000256" key="1">
    <source>
        <dbReference type="SAM" id="MobiDB-lite"/>
    </source>
</evidence>
<reference evidence="3" key="2">
    <citation type="submission" date="2015-03" db="UniProtKB">
        <authorList>
            <consortium name="EnsemblPlants"/>
        </authorList>
    </citation>
    <scope>IDENTIFICATION</scope>
</reference>
<feature type="compositionally biased region" description="Polar residues" evidence="1">
    <location>
        <begin position="136"/>
        <end position="145"/>
    </location>
</feature>